<accession>A0ABX5PZX2</accession>
<proteinExistence type="predicted"/>
<sequence length="52" mass="5788">MTVSKAIMYRVYDVENLTNIVSTTPDLQQAAKSVLAFSKARSFLLSNYGKCL</sequence>
<gene>
    <name evidence="1" type="ORF">LX97_00262</name>
</gene>
<reference evidence="1 2" key="1">
    <citation type="submission" date="2018-06" db="EMBL/GenBank/DDBJ databases">
        <title>Genomic Encyclopedia of Archaeal and Bacterial Type Strains, Phase II (KMG-II): from individual species to whole genera.</title>
        <authorList>
            <person name="Goeker M."/>
        </authorList>
    </citation>
    <scope>NUCLEOTIDE SEQUENCE [LARGE SCALE GENOMIC DNA]</scope>
    <source>
        <strain evidence="1 2">DSM 17205</strain>
    </source>
</reference>
<comment type="caution">
    <text evidence="1">The sequence shown here is derived from an EMBL/GenBank/DDBJ whole genome shotgun (WGS) entry which is preliminary data.</text>
</comment>
<dbReference type="Proteomes" id="UP000248584">
    <property type="component" value="Unassembled WGS sequence"/>
</dbReference>
<dbReference type="EMBL" id="QKZR01000001">
    <property type="protein sequence ID" value="PZX43262.1"/>
    <property type="molecule type" value="Genomic_DNA"/>
</dbReference>
<name>A0ABX5PZX2_9FLAO</name>
<protein>
    <submittedName>
        <fullName evidence="1">Uncharacterized protein</fullName>
    </submittedName>
</protein>
<evidence type="ECO:0000313" key="1">
    <source>
        <dbReference type="EMBL" id="PZX43262.1"/>
    </source>
</evidence>
<keyword evidence="2" id="KW-1185">Reference proteome</keyword>
<organism evidence="1 2">
    <name type="scientific">Nonlabens dokdonensis</name>
    <dbReference type="NCBI Taxonomy" id="328515"/>
    <lineage>
        <taxon>Bacteria</taxon>
        <taxon>Pseudomonadati</taxon>
        <taxon>Bacteroidota</taxon>
        <taxon>Flavobacteriia</taxon>
        <taxon>Flavobacteriales</taxon>
        <taxon>Flavobacteriaceae</taxon>
        <taxon>Nonlabens</taxon>
    </lineage>
</organism>
<evidence type="ECO:0000313" key="2">
    <source>
        <dbReference type="Proteomes" id="UP000248584"/>
    </source>
</evidence>